<protein>
    <submittedName>
        <fullName evidence="1">Uncharacterized protein</fullName>
    </submittedName>
</protein>
<accession>A0A6C0AMZ1</accession>
<dbReference type="AlphaFoldDB" id="A0A6C0AMZ1"/>
<evidence type="ECO:0000313" key="1">
    <source>
        <dbReference type="EMBL" id="QHS80976.1"/>
    </source>
</evidence>
<dbReference type="EMBL" id="MN740728">
    <property type="protein sequence ID" value="QHS80976.1"/>
    <property type="molecule type" value="Genomic_DNA"/>
</dbReference>
<name>A0A6C0AMZ1_9ZZZZ</name>
<organism evidence="1">
    <name type="scientific">viral metagenome</name>
    <dbReference type="NCBI Taxonomy" id="1070528"/>
    <lineage>
        <taxon>unclassified sequences</taxon>
        <taxon>metagenomes</taxon>
        <taxon>organismal metagenomes</taxon>
    </lineage>
</organism>
<proteinExistence type="predicted"/>
<sequence length="119" mass="14274">MKKTRKNFNAKKFKAQKKIEDRLFIAFDTCRTRKCSKYFKEQKVESQRFTKEQDIQCPQKNNMAFFDCIVGFYDGPEGSKLRKLSKKIEKCANKKCRSHLNKVKKQSNVIIDHFMEYKM</sequence>
<reference evidence="1" key="1">
    <citation type="journal article" date="2020" name="Nature">
        <title>Giant virus diversity and host interactions through global metagenomics.</title>
        <authorList>
            <person name="Schulz F."/>
            <person name="Roux S."/>
            <person name="Paez-Espino D."/>
            <person name="Jungbluth S."/>
            <person name="Walsh D.A."/>
            <person name="Denef V.J."/>
            <person name="McMahon K.D."/>
            <person name="Konstantinidis K.T."/>
            <person name="Eloe-Fadrosh E.A."/>
            <person name="Kyrpides N.C."/>
            <person name="Woyke T."/>
        </authorList>
    </citation>
    <scope>NUCLEOTIDE SEQUENCE</scope>
    <source>
        <strain evidence="1">GVMAG-S-1101161-73</strain>
    </source>
</reference>